<evidence type="ECO:0000313" key="3">
    <source>
        <dbReference type="Proteomes" id="UP001300261"/>
    </source>
</evidence>
<feature type="compositionally biased region" description="Basic and acidic residues" evidence="1">
    <location>
        <begin position="258"/>
        <end position="271"/>
    </location>
</feature>
<organism evidence="2 3">
    <name type="scientific">Roseibium salinum</name>
    <dbReference type="NCBI Taxonomy" id="1604349"/>
    <lineage>
        <taxon>Bacteria</taxon>
        <taxon>Pseudomonadati</taxon>
        <taxon>Pseudomonadota</taxon>
        <taxon>Alphaproteobacteria</taxon>
        <taxon>Hyphomicrobiales</taxon>
        <taxon>Stappiaceae</taxon>
        <taxon>Roseibium</taxon>
    </lineage>
</organism>
<dbReference type="Pfam" id="PF07103">
    <property type="entry name" value="DUF1365"/>
    <property type="match status" value="1"/>
</dbReference>
<evidence type="ECO:0000256" key="1">
    <source>
        <dbReference type="SAM" id="MobiDB-lite"/>
    </source>
</evidence>
<protein>
    <submittedName>
        <fullName evidence="2">DUF1365 domain-containing protein</fullName>
    </submittedName>
</protein>
<dbReference type="Proteomes" id="UP001300261">
    <property type="component" value="Unassembled WGS sequence"/>
</dbReference>
<dbReference type="InterPro" id="IPR010775">
    <property type="entry name" value="DUF1365"/>
</dbReference>
<dbReference type="PANTHER" id="PTHR33973">
    <property type="entry name" value="OS07G0153300 PROTEIN"/>
    <property type="match status" value="1"/>
</dbReference>
<evidence type="ECO:0000313" key="2">
    <source>
        <dbReference type="EMBL" id="MCX2721357.1"/>
    </source>
</evidence>
<proteinExistence type="predicted"/>
<feature type="region of interest" description="Disordered" evidence="1">
    <location>
        <begin position="245"/>
        <end position="271"/>
    </location>
</feature>
<dbReference type="RefSeq" id="WP_265961057.1">
    <property type="nucleotide sequence ID" value="NZ_JAPEVI010000002.1"/>
</dbReference>
<accession>A0ABT3QWT1</accession>
<keyword evidence="3" id="KW-1185">Reference proteome</keyword>
<comment type="caution">
    <text evidence="2">The sequence shown here is derived from an EMBL/GenBank/DDBJ whole genome shotgun (WGS) entry which is preliminary data.</text>
</comment>
<gene>
    <name evidence="2" type="ORF">ON753_02905</name>
</gene>
<name>A0ABT3QWT1_9HYPH</name>
<dbReference type="PANTHER" id="PTHR33973:SF4">
    <property type="entry name" value="OS07G0153300 PROTEIN"/>
    <property type="match status" value="1"/>
</dbReference>
<sequence length="271" mass="30343">MTTHPAAIYDGTVMHTRMRPCVHKLRYRVFAVLIDCGDLEKLGQRLKLFSYNRFNLFSIHDRDHGDGTPLPDYLARLAAVTPAGREVCRFAMLCYPRILGYAFNPLTVYFGFDEGGHPRLMVYEVNNTFGERKTYVIPVSPANGSNLIVQSCRKELYVSPFNTAEGTYGFRVTPPGEELTVGITLKDVHGPLLKALFHGKRKELSDSSLLRALARTGWMTVKVTAGIYLEAARLWRKGLRLKPRPPAPEAPVTYVSDPGRRSRTDRAAGNG</sequence>
<reference evidence="2 3" key="1">
    <citation type="journal article" date="2016" name="Int. J. Syst. Evol. Microbiol.">
        <title>Labrenzia salina sp. nov., isolated from the rhizosphere of the halophyte Arthrocnemum macrostachyum.</title>
        <authorList>
            <person name="Camacho M."/>
            <person name="Redondo-Gomez S."/>
            <person name="Rodriguez-Llorente I."/>
            <person name="Rohde M."/>
            <person name="Sproer C."/>
            <person name="Schumann P."/>
            <person name="Klenk H.P."/>
            <person name="Montero-Calasanz M.D.C."/>
        </authorList>
    </citation>
    <scope>NUCLEOTIDE SEQUENCE [LARGE SCALE GENOMIC DNA]</scope>
    <source>
        <strain evidence="2 3">DSM 29163</strain>
    </source>
</reference>
<dbReference type="EMBL" id="JAPEVI010000002">
    <property type="protein sequence ID" value="MCX2721357.1"/>
    <property type="molecule type" value="Genomic_DNA"/>
</dbReference>